<reference evidence="2 3" key="1">
    <citation type="journal article" date="2017" name="PLoS Biol.">
        <title>The sea cucumber genome provides insights into morphological evolution and visceral regeneration.</title>
        <authorList>
            <person name="Zhang X."/>
            <person name="Sun L."/>
            <person name="Yuan J."/>
            <person name="Sun Y."/>
            <person name="Gao Y."/>
            <person name="Zhang L."/>
            <person name="Li S."/>
            <person name="Dai H."/>
            <person name="Hamel J.F."/>
            <person name="Liu C."/>
            <person name="Yu Y."/>
            <person name="Liu S."/>
            <person name="Lin W."/>
            <person name="Guo K."/>
            <person name="Jin S."/>
            <person name="Xu P."/>
            <person name="Storey K.B."/>
            <person name="Huan P."/>
            <person name="Zhang T."/>
            <person name="Zhou Y."/>
            <person name="Zhang J."/>
            <person name="Lin C."/>
            <person name="Li X."/>
            <person name="Xing L."/>
            <person name="Huo D."/>
            <person name="Sun M."/>
            <person name="Wang L."/>
            <person name="Mercier A."/>
            <person name="Li F."/>
            <person name="Yang H."/>
            <person name="Xiang J."/>
        </authorList>
    </citation>
    <scope>NUCLEOTIDE SEQUENCE [LARGE SCALE GENOMIC DNA]</scope>
    <source>
        <strain evidence="2">Shaxun</strain>
        <tissue evidence="2">Muscle</tissue>
    </source>
</reference>
<evidence type="ECO:0000313" key="2">
    <source>
        <dbReference type="EMBL" id="PIK61696.1"/>
    </source>
</evidence>
<dbReference type="STRING" id="307972.A0A2G8LN56"/>
<dbReference type="EMBL" id="MRZV01000027">
    <property type="protein sequence ID" value="PIK61696.1"/>
    <property type="molecule type" value="Genomic_DNA"/>
</dbReference>
<dbReference type="InterPro" id="IPR032735">
    <property type="entry name" value="BROMI_M"/>
</dbReference>
<dbReference type="Proteomes" id="UP000230750">
    <property type="component" value="Unassembled WGS sequence"/>
</dbReference>
<gene>
    <name evidence="2" type="ORF">BSL78_01400</name>
</gene>
<keyword evidence="3" id="KW-1185">Reference proteome</keyword>
<accession>A0A2G8LN56</accession>
<sequence length="380" mass="43479">MLQTLKIQTKDAVERLVRAYDDDSRQHSTNYQSIAASYEQRVMHSFSMSDDSSSLDSSFNQSAFLFMNQEHFVAIAENLEPGKPLDVRREAIQTLLQIPPSDVVACEQWDTLRASLLAALSDGDEILSDKSLRFHARMFSSNSHSVMREVYMSLVQHLSSCFSSSKRKVALIKDGVDVSDLETEVLLKKFRLMNEFQIEAESYWIRFPERFLDEVTEVTFDLLVTSPNVSSGMQKPLTPSHYLAVIDPKALWFKTWMHGDYSRTAVIQLASRNLSLVEDAVEHCLAFISSRMEEDAVSVLSRRLERQQLESGSRRCKYTEREVQFLYFYHCLSMLGRLLCYKNGRALFPLRLADDHTGMTGVVGKTFQKNKEGILNHLSP</sequence>
<dbReference type="AlphaFoldDB" id="A0A2G8LN56"/>
<comment type="caution">
    <text evidence="2">The sequence shown here is derived from an EMBL/GenBank/DDBJ whole genome shotgun (WGS) entry which is preliminary data.</text>
</comment>
<evidence type="ECO:0000313" key="3">
    <source>
        <dbReference type="Proteomes" id="UP000230750"/>
    </source>
</evidence>
<dbReference type="Pfam" id="PF14961">
    <property type="entry name" value="BROMI"/>
    <property type="match status" value="1"/>
</dbReference>
<organism evidence="2 3">
    <name type="scientific">Stichopus japonicus</name>
    <name type="common">Sea cucumber</name>
    <dbReference type="NCBI Taxonomy" id="307972"/>
    <lineage>
        <taxon>Eukaryota</taxon>
        <taxon>Metazoa</taxon>
        <taxon>Echinodermata</taxon>
        <taxon>Eleutherozoa</taxon>
        <taxon>Echinozoa</taxon>
        <taxon>Holothuroidea</taxon>
        <taxon>Aspidochirotacea</taxon>
        <taxon>Aspidochirotida</taxon>
        <taxon>Stichopodidae</taxon>
        <taxon>Apostichopus</taxon>
    </lineage>
</organism>
<name>A0A2G8LN56_STIJA</name>
<dbReference type="OrthoDB" id="1668230at2759"/>
<protein>
    <recommendedName>
        <fullName evidence="1">BROMI middle region domain-containing protein</fullName>
    </recommendedName>
</protein>
<evidence type="ECO:0000259" key="1">
    <source>
        <dbReference type="Pfam" id="PF14961"/>
    </source>
</evidence>
<feature type="domain" description="BROMI middle region" evidence="1">
    <location>
        <begin position="70"/>
        <end position="356"/>
    </location>
</feature>
<proteinExistence type="predicted"/>